<dbReference type="PANTHER" id="PTHR13170">
    <property type="entry name" value="O-GLCNACASE"/>
    <property type="match status" value="1"/>
</dbReference>
<name>A0A1J5S6M7_9ZZZZ</name>
<dbReference type="InterPro" id="IPR017853">
    <property type="entry name" value="GH"/>
</dbReference>
<proteinExistence type="predicted"/>
<feature type="domain" description="GH84" evidence="3">
    <location>
        <begin position="6"/>
        <end position="283"/>
    </location>
</feature>
<evidence type="ECO:0000259" key="3">
    <source>
        <dbReference type="PROSITE" id="PS52009"/>
    </source>
</evidence>
<gene>
    <name evidence="4" type="ORF">GALL_138960</name>
</gene>
<dbReference type="EMBL" id="MLJW01000061">
    <property type="protein sequence ID" value="OIR03959.1"/>
    <property type="molecule type" value="Genomic_DNA"/>
</dbReference>
<reference evidence="4" key="1">
    <citation type="submission" date="2016-10" db="EMBL/GenBank/DDBJ databases">
        <title>Sequence of Gallionella enrichment culture.</title>
        <authorList>
            <person name="Poehlein A."/>
            <person name="Muehling M."/>
            <person name="Daniel R."/>
        </authorList>
    </citation>
    <scope>NUCLEOTIDE SEQUENCE</scope>
</reference>
<dbReference type="Gene3D" id="1.20.58.240">
    <property type="entry name" value="STAT, domain 1"/>
    <property type="match status" value="1"/>
</dbReference>
<dbReference type="PANTHER" id="PTHR13170:SF16">
    <property type="entry name" value="PROTEIN O-GLCNACASE"/>
    <property type="match status" value="1"/>
</dbReference>
<keyword evidence="1 4" id="KW-0378">Hydrolase</keyword>
<dbReference type="AlphaFoldDB" id="A0A1J5S6M7"/>
<comment type="caution">
    <text evidence="4">The sequence shown here is derived from an EMBL/GenBank/DDBJ whole genome shotgun (WGS) entry which is preliminary data.</text>
</comment>
<dbReference type="SUPFAM" id="SSF51445">
    <property type="entry name" value="(Trans)glycosidases"/>
    <property type="match status" value="1"/>
</dbReference>
<keyword evidence="2 4" id="KW-0326">Glycosidase</keyword>
<accession>A0A1J5S6M7</accession>
<dbReference type="GO" id="GO:0015929">
    <property type="term" value="F:hexosaminidase activity"/>
    <property type="evidence" value="ECO:0007669"/>
    <property type="project" value="UniProtKB-ARBA"/>
</dbReference>
<organism evidence="4">
    <name type="scientific">mine drainage metagenome</name>
    <dbReference type="NCBI Taxonomy" id="410659"/>
    <lineage>
        <taxon>unclassified sequences</taxon>
        <taxon>metagenomes</taxon>
        <taxon>ecological metagenomes</taxon>
    </lineage>
</organism>
<evidence type="ECO:0000256" key="1">
    <source>
        <dbReference type="ARBA" id="ARBA00022801"/>
    </source>
</evidence>
<dbReference type="Gene3D" id="3.20.20.80">
    <property type="entry name" value="Glycosidases"/>
    <property type="match status" value="1"/>
</dbReference>
<dbReference type="EC" id="3.2.1.169" evidence="4"/>
<dbReference type="GO" id="GO:0102571">
    <property type="term" value="F:[protein]-3-O-(N-acetyl-D-glucosaminyl)-L-serine/L-threonine O-N-acetyl-alpha-D-glucosaminase activity"/>
    <property type="evidence" value="ECO:0007669"/>
    <property type="project" value="UniProtKB-EC"/>
</dbReference>
<evidence type="ECO:0000256" key="2">
    <source>
        <dbReference type="ARBA" id="ARBA00023295"/>
    </source>
</evidence>
<dbReference type="Pfam" id="PF07555">
    <property type="entry name" value="NAGidase"/>
    <property type="match status" value="1"/>
</dbReference>
<dbReference type="GO" id="GO:1901135">
    <property type="term" value="P:carbohydrate derivative metabolic process"/>
    <property type="evidence" value="ECO:0007669"/>
    <property type="project" value="UniProtKB-ARBA"/>
</dbReference>
<evidence type="ECO:0000313" key="4">
    <source>
        <dbReference type="EMBL" id="OIR03959.1"/>
    </source>
</evidence>
<dbReference type="PROSITE" id="PS52009">
    <property type="entry name" value="GH84"/>
    <property type="match status" value="1"/>
</dbReference>
<protein>
    <submittedName>
        <fullName evidence="4">O-GlcNAcase</fullName>
        <ecNumber evidence="4">3.2.1.169</ecNumber>
    </submittedName>
</protein>
<sequence>MNRRPLVSGVIEGFYGRPWSPEQRERLLGWMNEAGLNTYLYAPKDDLKHRALWRDPYSADELKSLGALARSCRSREVTFVYAIAPGLDIRYREELPLLKAKLAQILALGVTTIAILFDDIPKTLSPEDEARFGTFARAQIHVTHEIQAWLRGLNPKTGLWFCPTIYCGRFAEHRVPENAYLLEIGAGLAPDIEVLWTGPEIIPETISVESIQEVARVLRRPPLIWDNLHANDYDLRRIFLGPFAGRPIELHGVVRGVLSNPNCEFEANYIPLHTLGAYVNASGSWDVEAALDESCRRWLPSFRCQTRREFTFEDLRLLVDLYYLPFSAGPRLEQLIADFDHLIHHPVSEWGETWARFERTADAIAALFVKVTELEDRELCFTFYRLMWEIQAELKLMRGYLALLREPGSPERHYTPKVHHDPRIYRGGVVARLQRLMPMDGPGEFRAARSVP</sequence>
<dbReference type="InterPro" id="IPR051822">
    <property type="entry name" value="Glycosyl_Hydrolase_84"/>
</dbReference>
<dbReference type="InterPro" id="IPR011496">
    <property type="entry name" value="O-GlcNAcase_cat"/>
</dbReference>